<organism evidence="3 4">
    <name type="scientific">Tetracentron sinense</name>
    <name type="common">Spur-leaf</name>
    <dbReference type="NCBI Taxonomy" id="13715"/>
    <lineage>
        <taxon>Eukaryota</taxon>
        <taxon>Viridiplantae</taxon>
        <taxon>Streptophyta</taxon>
        <taxon>Embryophyta</taxon>
        <taxon>Tracheophyta</taxon>
        <taxon>Spermatophyta</taxon>
        <taxon>Magnoliopsida</taxon>
        <taxon>Trochodendrales</taxon>
        <taxon>Trochodendraceae</taxon>
        <taxon>Tetracentron</taxon>
    </lineage>
</organism>
<keyword evidence="2" id="KW-1133">Transmembrane helix</keyword>
<dbReference type="AlphaFoldDB" id="A0A834YYY3"/>
<evidence type="ECO:0000313" key="4">
    <source>
        <dbReference type="Proteomes" id="UP000655225"/>
    </source>
</evidence>
<accession>A0A834YYY3</accession>
<dbReference type="PANTHER" id="PTHR33512">
    <property type="entry name" value="PROTEIN, PUTATIVE (DUF1191)-RELATED"/>
    <property type="match status" value="1"/>
</dbReference>
<dbReference type="OrthoDB" id="1925347at2759"/>
<feature type="region of interest" description="Disordered" evidence="1">
    <location>
        <begin position="335"/>
        <end position="356"/>
    </location>
</feature>
<dbReference type="Proteomes" id="UP000655225">
    <property type="component" value="Unassembled WGS sequence"/>
</dbReference>
<feature type="transmembrane region" description="Helical" evidence="2">
    <location>
        <begin position="361"/>
        <end position="385"/>
    </location>
</feature>
<dbReference type="Pfam" id="PF06697">
    <property type="entry name" value="DUF1191"/>
    <property type="match status" value="1"/>
</dbReference>
<evidence type="ECO:0000313" key="3">
    <source>
        <dbReference type="EMBL" id="KAF8397085.1"/>
    </source>
</evidence>
<keyword evidence="4" id="KW-1185">Reference proteome</keyword>
<dbReference type="Gene3D" id="1.20.5.930">
    <property type="entry name" value="Bicelle-embedded integrin alpha(iib) transmembrane segment"/>
    <property type="match status" value="1"/>
</dbReference>
<dbReference type="EMBL" id="JABCRI010000011">
    <property type="protein sequence ID" value="KAF8397085.1"/>
    <property type="molecule type" value="Genomic_DNA"/>
</dbReference>
<reference evidence="3 4" key="1">
    <citation type="submission" date="2020-04" db="EMBL/GenBank/DDBJ databases">
        <title>Plant Genome Project.</title>
        <authorList>
            <person name="Zhang R.-G."/>
        </authorList>
    </citation>
    <scope>NUCLEOTIDE SEQUENCE [LARGE SCALE GENOMIC DNA]</scope>
    <source>
        <strain evidence="3">YNK0</strain>
        <tissue evidence="3">Leaf</tissue>
    </source>
</reference>
<dbReference type="OMA" id="IQPGNTC"/>
<evidence type="ECO:0000256" key="2">
    <source>
        <dbReference type="SAM" id="Phobius"/>
    </source>
</evidence>
<dbReference type="InterPro" id="IPR010605">
    <property type="entry name" value="DUF1191"/>
</dbReference>
<name>A0A834YYY3_TETSI</name>
<dbReference type="GO" id="GO:0016020">
    <property type="term" value="C:membrane"/>
    <property type="evidence" value="ECO:0007669"/>
    <property type="project" value="TreeGrafter"/>
</dbReference>
<keyword evidence="2" id="KW-0472">Membrane</keyword>
<comment type="caution">
    <text evidence="3">The sequence shown here is derived from an EMBL/GenBank/DDBJ whole genome shotgun (WGS) entry which is preliminary data.</text>
</comment>
<sequence length="435" mass="48394">MRVCRKSLRLSACSSVYFGGFRPVILKYGDISGSVLDLSEAPVMHRICSNYGFSGLFFVDSVEDYSIIATVSRIPKGKRDLKHKVATVERLRHRSLFFTNFLRSSTGDLLRVFIINFSGSENTTFFSLAILIPLLWILWSPELRAQSPGASRSSARSLDALLQDYAYRAFVHPRTGTPFVGNVPSNLSGIRVSAMRLRSGSLRSRGVKSYNEFEIPVGVLEEPYVERLVLVYQNLGNWSFFYYPLHGYTYLAPVLGLLAYNASNLSATNLPELDIRASTNHILIKFMDLKMVPDGSTAKCVWFDLHGLVEFRDVLSGNICSTVEQGHFSIVVESTAPSPAPVSPTPKGMSPGGGKKDKSKVWIIVGSVLGGLLLLVLLSFLILWLRRYKHGKKMQQMEKEAEVGEALKMALIRNTRAPVAMGTRTQPVLENEYVP</sequence>
<dbReference type="PANTHER" id="PTHR33512:SF14">
    <property type="entry name" value="EXPRESSED PROTEIN"/>
    <property type="match status" value="1"/>
</dbReference>
<proteinExistence type="predicted"/>
<keyword evidence="2" id="KW-0812">Transmembrane</keyword>
<protein>
    <submittedName>
        <fullName evidence="3">Uncharacterized protein</fullName>
    </submittedName>
</protein>
<evidence type="ECO:0000256" key="1">
    <source>
        <dbReference type="SAM" id="MobiDB-lite"/>
    </source>
</evidence>
<gene>
    <name evidence="3" type="ORF">HHK36_015992</name>
</gene>